<dbReference type="Proteomes" id="UP000002027">
    <property type="component" value="Chromosome 1"/>
</dbReference>
<dbReference type="KEGG" id="sti:Sthe_1512"/>
<reference evidence="10" key="1">
    <citation type="submission" date="2009-11" db="EMBL/GenBank/DDBJ databases">
        <title>The complete chromosome 1 of Sphaerobacter thermophilus DSM 20745.</title>
        <authorList>
            <person name="Lucas S."/>
            <person name="Copeland A."/>
            <person name="Lapidus A."/>
            <person name="Glavina del Rio T."/>
            <person name="Dalin E."/>
            <person name="Tice H."/>
            <person name="Bruce D."/>
            <person name="Goodwin L."/>
            <person name="Pitluck S."/>
            <person name="Kyrpides N."/>
            <person name="Mavromatis K."/>
            <person name="Ivanova N."/>
            <person name="Mikhailova N."/>
            <person name="LaButti K.M."/>
            <person name="Clum A."/>
            <person name="Sun H.I."/>
            <person name="Brettin T."/>
            <person name="Detter J.C."/>
            <person name="Han C."/>
            <person name="Larimer F."/>
            <person name="Land M."/>
            <person name="Hauser L."/>
            <person name="Markowitz V."/>
            <person name="Cheng J.F."/>
            <person name="Hugenholtz P."/>
            <person name="Woyke T."/>
            <person name="Wu D."/>
            <person name="Steenblock K."/>
            <person name="Schneider S."/>
            <person name="Pukall R."/>
            <person name="Goeker M."/>
            <person name="Klenk H.P."/>
            <person name="Eisen J.A."/>
        </authorList>
    </citation>
    <scope>NUCLEOTIDE SEQUENCE [LARGE SCALE GENOMIC DNA]</scope>
    <source>
        <strain evidence="10">ATCC 49802 / DSM 20745 / S 6022</strain>
    </source>
</reference>
<evidence type="ECO:0000256" key="6">
    <source>
        <dbReference type="ARBA" id="ARBA00023136"/>
    </source>
</evidence>
<reference evidence="9 10" key="2">
    <citation type="journal article" date="2010" name="Stand. Genomic Sci.">
        <title>Complete genome sequence of Desulfohalobium retbaense type strain (HR(100)).</title>
        <authorList>
            <person name="Spring S."/>
            <person name="Nolan M."/>
            <person name="Lapidus A."/>
            <person name="Glavina Del Rio T."/>
            <person name="Copeland A."/>
            <person name="Tice H."/>
            <person name="Cheng J.F."/>
            <person name="Lucas S."/>
            <person name="Land M."/>
            <person name="Chen F."/>
            <person name="Bruce D."/>
            <person name="Goodwin L."/>
            <person name="Pitluck S."/>
            <person name="Ivanova N."/>
            <person name="Mavromatis K."/>
            <person name="Mikhailova N."/>
            <person name="Pati A."/>
            <person name="Chen A."/>
            <person name="Palaniappan K."/>
            <person name="Hauser L."/>
            <person name="Chang Y.J."/>
            <person name="Jeffries C.D."/>
            <person name="Munk C."/>
            <person name="Kiss H."/>
            <person name="Chain P."/>
            <person name="Han C."/>
            <person name="Brettin T."/>
            <person name="Detter J.C."/>
            <person name="Schuler E."/>
            <person name="Goker M."/>
            <person name="Rohde M."/>
            <person name="Bristow J."/>
            <person name="Eisen J.A."/>
            <person name="Markowitz V."/>
            <person name="Hugenholtz P."/>
            <person name="Kyrpides N.C."/>
            <person name="Klenk H.P."/>
        </authorList>
    </citation>
    <scope>NUCLEOTIDE SEQUENCE [LARGE SCALE GENOMIC DNA]</scope>
    <source>
        <strain evidence="10">ATCC 49802 / DSM 20745 / S 6022</strain>
    </source>
</reference>
<feature type="transmembrane region" description="Helical" evidence="7">
    <location>
        <begin position="9"/>
        <end position="30"/>
    </location>
</feature>
<keyword evidence="5 7" id="KW-1133">Transmembrane helix</keyword>
<sequence length="315" mass="34564">MLRYVLRRLVALIPVLLGISIVTFALIRLIPGDVVDMILGTEVAGGERADELRRLFGLDQPLYKQYLLWAGDVVRGDLGHSMRTGKPVLDEILGRLPTTIELAAFSVVFALLIAIPAGIIAALKTGTRTEAGVQTLGLLGLSVPNFWLGTLLILVTSRYLGWFPAATYVSFTDDPWRNIQIFILPGIALGAALAAITMRMTRSSLLEVLNREYINTARAKGVAERQVILRHAMKNAMIPVVTVVGIQIGRLLGGAIIIEQVFNLPGIGRLAIDAIQQRDYTMIQGVVLFTTFAFVVINLLVDLLYAFIDPRIRYS</sequence>
<dbReference type="eggNOG" id="COG0601">
    <property type="taxonomic scope" value="Bacteria"/>
</dbReference>
<dbReference type="Pfam" id="PF19300">
    <property type="entry name" value="BPD_transp_1_N"/>
    <property type="match status" value="1"/>
</dbReference>
<evidence type="ECO:0000256" key="4">
    <source>
        <dbReference type="ARBA" id="ARBA00022692"/>
    </source>
</evidence>
<organism evidence="9 10">
    <name type="scientific">Sphaerobacter thermophilus (strain ATCC 49802 / DSM 20745 / KCCM 41009 / NCIMB 13125 / S 6022)</name>
    <dbReference type="NCBI Taxonomy" id="479434"/>
    <lineage>
        <taxon>Bacteria</taxon>
        <taxon>Pseudomonadati</taxon>
        <taxon>Thermomicrobiota</taxon>
        <taxon>Thermomicrobia</taxon>
        <taxon>Sphaerobacterales</taxon>
        <taxon>Sphaerobacterineae</taxon>
        <taxon>Sphaerobacteraceae</taxon>
        <taxon>Sphaerobacter</taxon>
    </lineage>
</organism>
<accession>D1C3Y0</accession>
<dbReference type="GO" id="GO:0005886">
    <property type="term" value="C:plasma membrane"/>
    <property type="evidence" value="ECO:0007669"/>
    <property type="project" value="UniProtKB-SubCell"/>
</dbReference>
<dbReference type="InterPro" id="IPR000515">
    <property type="entry name" value="MetI-like"/>
</dbReference>
<evidence type="ECO:0000256" key="5">
    <source>
        <dbReference type="ARBA" id="ARBA00022989"/>
    </source>
</evidence>
<comment type="subcellular location">
    <subcellularLocation>
        <location evidence="1 7">Cell membrane</location>
        <topology evidence="1 7">Multi-pass membrane protein</topology>
    </subcellularLocation>
</comment>
<feature type="transmembrane region" description="Helical" evidence="7">
    <location>
        <begin position="282"/>
        <end position="308"/>
    </location>
</feature>
<name>D1C3Y0_SPHTD</name>
<dbReference type="STRING" id="479434.Sthe_1512"/>
<dbReference type="GO" id="GO:0055085">
    <property type="term" value="P:transmembrane transport"/>
    <property type="evidence" value="ECO:0007669"/>
    <property type="project" value="InterPro"/>
</dbReference>
<dbReference type="Pfam" id="PF00528">
    <property type="entry name" value="BPD_transp_1"/>
    <property type="match status" value="1"/>
</dbReference>
<evidence type="ECO:0000313" key="9">
    <source>
        <dbReference type="EMBL" id="ACZ38947.1"/>
    </source>
</evidence>
<evidence type="ECO:0000256" key="2">
    <source>
        <dbReference type="ARBA" id="ARBA00022448"/>
    </source>
</evidence>
<dbReference type="AlphaFoldDB" id="D1C3Y0"/>
<comment type="similarity">
    <text evidence="7">Belongs to the binding-protein-dependent transport system permease family.</text>
</comment>
<feature type="transmembrane region" description="Helical" evidence="7">
    <location>
        <begin position="102"/>
        <end position="123"/>
    </location>
</feature>
<keyword evidence="10" id="KW-1185">Reference proteome</keyword>
<feature type="domain" description="ABC transmembrane type-1" evidence="8">
    <location>
        <begin position="96"/>
        <end position="305"/>
    </location>
</feature>
<dbReference type="SUPFAM" id="SSF161098">
    <property type="entry name" value="MetI-like"/>
    <property type="match status" value="1"/>
</dbReference>
<feature type="transmembrane region" description="Helical" evidence="7">
    <location>
        <begin position="179"/>
        <end position="196"/>
    </location>
</feature>
<dbReference type="Gene3D" id="1.10.3720.10">
    <property type="entry name" value="MetI-like"/>
    <property type="match status" value="1"/>
</dbReference>
<dbReference type="InterPro" id="IPR045621">
    <property type="entry name" value="BPD_transp_1_N"/>
</dbReference>
<evidence type="ECO:0000256" key="1">
    <source>
        <dbReference type="ARBA" id="ARBA00004651"/>
    </source>
</evidence>
<dbReference type="PROSITE" id="PS50928">
    <property type="entry name" value="ABC_TM1"/>
    <property type="match status" value="1"/>
</dbReference>
<evidence type="ECO:0000259" key="8">
    <source>
        <dbReference type="PROSITE" id="PS50928"/>
    </source>
</evidence>
<dbReference type="CDD" id="cd06261">
    <property type="entry name" value="TM_PBP2"/>
    <property type="match status" value="1"/>
</dbReference>
<evidence type="ECO:0000256" key="7">
    <source>
        <dbReference type="RuleBase" id="RU363032"/>
    </source>
</evidence>
<feature type="transmembrane region" description="Helical" evidence="7">
    <location>
        <begin position="135"/>
        <end position="159"/>
    </location>
</feature>
<evidence type="ECO:0000313" key="10">
    <source>
        <dbReference type="Proteomes" id="UP000002027"/>
    </source>
</evidence>
<dbReference type="EMBL" id="CP001823">
    <property type="protein sequence ID" value="ACZ38947.1"/>
    <property type="molecule type" value="Genomic_DNA"/>
</dbReference>
<dbReference type="PANTHER" id="PTHR43163">
    <property type="entry name" value="DIPEPTIDE TRANSPORT SYSTEM PERMEASE PROTEIN DPPB-RELATED"/>
    <property type="match status" value="1"/>
</dbReference>
<dbReference type="RefSeq" id="WP_012871994.1">
    <property type="nucleotide sequence ID" value="NC_013523.1"/>
</dbReference>
<feature type="transmembrane region" description="Helical" evidence="7">
    <location>
        <begin position="236"/>
        <end position="262"/>
    </location>
</feature>
<keyword evidence="3" id="KW-1003">Cell membrane</keyword>
<keyword evidence="4 7" id="KW-0812">Transmembrane</keyword>
<proteinExistence type="inferred from homology"/>
<dbReference type="InterPro" id="IPR035906">
    <property type="entry name" value="MetI-like_sf"/>
</dbReference>
<dbReference type="InParanoid" id="D1C3Y0"/>
<keyword evidence="6 7" id="KW-0472">Membrane</keyword>
<dbReference type="OrthoDB" id="9772184at2"/>
<dbReference type="PANTHER" id="PTHR43163:SF6">
    <property type="entry name" value="DIPEPTIDE TRANSPORT SYSTEM PERMEASE PROTEIN DPPB-RELATED"/>
    <property type="match status" value="1"/>
</dbReference>
<evidence type="ECO:0000256" key="3">
    <source>
        <dbReference type="ARBA" id="ARBA00022475"/>
    </source>
</evidence>
<keyword evidence="2 7" id="KW-0813">Transport</keyword>
<protein>
    <submittedName>
        <fullName evidence="9">Binding-protein-dependent transport systems inner membrane component</fullName>
    </submittedName>
</protein>
<dbReference type="HOGENOM" id="CLU_036879_0_1_0"/>
<gene>
    <name evidence="9" type="ordered locus">Sthe_1512</name>
</gene>